<dbReference type="FunFam" id="3.30.470.160:FF:000001">
    <property type="entry name" value="Kinase"/>
    <property type="match status" value="1"/>
</dbReference>
<evidence type="ECO:0000256" key="5">
    <source>
        <dbReference type="ARBA" id="ARBA00022840"/>
    </source>
</evidence>
<keyword evidence="2 6" id="KW-0808">Transferase</keyword>
<dbReference type="Pfam" id="PF03770">
    <property type="entry name" value="IPK"/>
    <property type="match status" value="1"/>
</dbReference>
<keyword evidence="4 6" id="KW-0418">Kinase</keyword>
<dbReference type="SUPFAM" id="SSF56104">
    <property type="entry name" value="SAICAR synthase-like"/>
    <property type="match status" value="1"/>
</dbReference>
<protein>
    <recommendedName>
        <fullName evidence="6">Kinase</fullName>
        <ecNumber evidence="6">2.7.-.-</ecNumber>
    </recommendedName>
</protein>
<evidence type="ECO:0000313" key="8">
    <source>
        <dbReference type="Proteomes" id="UP001634394"/>
    </source>
</evidence>
<name>A0ABD3WQW0_SINWO</name>
<reference evidence="7 8" key="1">
    <citation type="submission" date="2024-11" db="EMBL/GenBank/DDBJ databases">
        <title>Chromosome-level genome assembly of the freshwater bivalve Anodonta woodiana.</title>
        <authorList>
            <person name="Chen X."/>
        </authorList>
    </citation>
    <scope>NUCLEOTIDE SEQUENCE [LARGE SCALE GENOMIC DNA]</scope>
    <source>
        <strain evidence="7">MN2024</strain>
        <tissue evidence="7">Gills</tissue>
    </source>
</reference>
<dbReference type="InterPro" id="IPR005522">
    <property type="entry name" value="IPK"/>
</dbReference>
<dbReference type="PANTHER" id="PTHR12400:SF26">
    <property type="entry name" value="KINASE"/>
    <property type="match status" value="1"/>
</dbReference>
<evidence type="ECO:0000256" key="6">
    <source>
        <dbReference type="RuleBase" id="RU363090"/>
    </source>
</evidence>
<keyword evidence="3" id="KW-0547">Nucleotide-binding</keyword>
<comment type="caution">
    <text evidence="7">The sequence shown here is derived from an EMBL/GenBank/DDBJ whole genome shotgun (WGS) entry which is preliminary data.</text>
</comment>
<dbReference type="GO" id="GO:0016301">
    <property type="term" value="F:kinase activity"/>
    <property type="evidence" value="ECO:0007669"/>
    <property type="project" value="UniProtKB-KW"/>
</dbReference>
<dbReference type="Proteomes" id="UP001634394">
    <property type="component" value="Unassembled WGS sequence"/>
</dbReference>
<dbReference type="GO" id="GO:0005524">
    <property type="term" value="F:ATP binding"/>
    <property type="evidence" value="ECO:0007669"/>
    <property type="project" value="UniProtKB-KW"/>
</dbReference>
<dbReference type="AlphaFoldDB" id="A0ABD3WQW0"/>
<accession>A0ABD3WQW0</accession>
<comment type="similarity">
    <text evidence="1 6">Belongs to the inositol phosphokinase (IPK) family.</text>
</comment>
<dbReference type="Gene3D" id="3.30.470.160">
    <property type="entry name" value="Inositol polyphosphate kinase"/>
    <property type="match status" value="1"/>
</dbReference>
<evidence type="ECO:0000313" key="7">
    <source>
        <dbReference type="EMBL" id="KAL3875098.1"/>
    </source>
</evidence>
<evidence type="ECO:0000256" key="4">
    <source>
        <dbReference type="ARBA" id="ARBA00022777"/>
    </source>
</evidence>
<keyword evidence="5" id="KW-0067">ATP-binding</keyword>
<keyword evidence="8" id="KW-1185">Reference proteome</keyword>
<dbReference type="InterPro" id="IPR038286">
    <property type="entry name" value="IPK_sf"/>
</dbReference>
<dbReference type="PANTHER" id="PTHR12400">
    <property type="entry name" value="INOSITOL POLYPHOSPHATE KINASE"/>
    <property type="match status" value="1"/>
</dbReference>
<sequence length="551" mass="62441">MSSDTREPRFKNVVNNLSPHNENVIPSDKVAPFSDQENLDKTKSHNLYAVNYMESTATSGDPECADVVTTEHTGNHKFIESSTSKESGEEEGIMERIITANSYEVPATESISAINNYEVPTSKDEMNPLSSKNDCSEIGKEVSQTRAIVSFDLYNPGHADLTTDESFRMGKQSYFQRQISNDGSDSDMSVKSPVGDPVVGNGEELYMGEMPTCDCDECLLGESSCNDPGRSVSRKLTKRQSSWKKIRNIVQWTPFIQQFKKRRYPWIQLAGHQGNFQAGEQGSVLKKYDKGEQVAISKLMKDSLRPYVPEYKGDMDRNGERYIQLQDLLSDFDSPCVMDVKMGSRTYLEEELIKAMQEPTLRKDMYKKMLEVDPSAPTSEEHAQGAITKPRYMQWRDEMSSSVELGFRIEGIRKSNGESEKNFKTTKSRESIITKLLNFIDYDETVMKMYLSRLKALRLTQETSPFFKSHEIIGSSLLFVHDKSGQACIWMIDFGKTAPLPDDMTVDHRSKWKEGNHEDGYLCGMDNLISLFENMCDDIADNNLHSVLDSS</sequence>
<gene>
    <name evidence="7" type="ORF">ACJMK2_038032</name>
</gene>
<evidence type="ECO:0000256" key="2">
    <source>
        <dbReference type="ARBA" id="ARBA00022679"/>
    </source>
</evidence>
<evidence type="ECO:0000256" key="3">
    <source>
        <dbReference type="ARBA" id="ARBA00022741"/>
    </source>
</evidence>
<dbReference type="EC" id="2.7.-.-" evidence="6"/>
<proteinExistence type="inferred from homology"/>
<organism evidence="7 8">
    <name type="scientific">Sinanodonta woodiana</name>
    <name type="common">Chinese pond mussel</name>
    <name type="synonym">Anodonta woodiana</name>
    <dbReference type="NCBI Taxonomy" id="1069815"/>
    <lineage>
        <taxon>Eukaryota</taxon>
        <taxon>Metazoa</taxon>
        <taxon>Spiralia</taxon>
        <taxon>Lophotrochozoa</taxon>
        <taxon>Mollusca</taxon>
        <taxon>Bivalvia</taxon>
        <taxon>Autobranchia</taxon>
        <taxon>Heteroconchia</taxon>
        <taxon>Palaeoheterodonta</taxon>
        <taxon>Unionida</taxon>
        <taxon>Unionoidea</taxon>
        <taxon>Unionidae</taxon>
        <taxon>Unioninae</taxon>
        <taxon>Sinanodonta</taxon>
    </lineage>
</organism>
<evidence type="ECO:0000256" key="1">
    <source>
        <dbReference type="ARBA" id="ARBA00007374"/>
    </source>
</evidence>
<dbReference type="EMBL" id="JBJQND010000006">
    <property type="protein sequence ID" value="KAL3875098.1"/>
    <property type="molecule type" value="Genomic_DNA"/>
</dbReference>